<dbReference type="Gene3D" id="1.10.1040.10">
    <property type="entry name" value="N-(1-d-carboxylethyl)-l-norvaline Dehydrogenase, domain 2"/>
    <property type="match status" value="1"/>
</dbReference>
<dbReference type="Proteomes" id="UP000318521">
    <property type="component" value="Unassembled WGS sequence"/>
</dbReference>
<feature type="domain" description="3-hydroxyisobutyrate dehydrogenase-like NAD-binding" evidence="6">
    <location>
        <begin position="165"/>
        <end position="286"/>
    </location>
</feature>
<dbReference type="PANTHER" id="PTHR43060:SF15">
    <property type="entry name" value="3-HYDROXYISOBUTYRATE DEHYDROGENASE-LIKE 1, MITOCHONDRIAL-RELATED"/>
    <property type="match status" value="1"/>
</dbReference>
<dbReference type="RefSeq" id="WP_143847191.1">
    <property type="nucleotide sequence ID" value="NZ_VLXZ01000002.1"/>
</dbReference>
<protein>
    <submittedName>
        <fullName evidence="7">NAD(P)-dependent oxidoreductase</fullName>
    </submittedName>
</protein>
<dbReference type="EMBL" id="VLXZ01000002">
    <property type="protein sequence ID" value="TSB47705.1"/>
    <property type="molecule type" value="Genomic_DNA"/>
</dbReference>
<evidence type="ECO:0000256" key="1">
    <source>
        <dbReference type="ARBA" id="ARBA00009080"/>
    </source>
</evidence>
<feature type="active site" evidence="4">
    <location>
        <position position="171"/>
    </location>
</feature>
<evidence type="ECO:0000256" key="4">
    <source>
        <dbReference type="PIRSR" id="PIRSR000103-1"/>
    </source>
</evidence>
<dbReference type="AlphaFoldDB" id="A0A554A208"/>
<sequence>MKTIGLIGCGLMGAGMAGSLLREHYTVYAYDPYSIYKEHLEEAGATFVESVSELAREADAVLLSLPNAQVLKDVLLGESGLLKQLQPGSFVFDMGTTDIQTTRLLHQEAAEHNIGYLDCPVSGGPAGAKNGTLTIMVGGNEDDLAKGKDVLEVIGGSINYIGPSGSGQIVKLCNNMLVAGITALLSETMQAAEKEGVEAETLFDIVRKSSGHNRVMEVFGENLLAQSFDQVLFSLGHMAKDIELYMDLSKEHKMPQPTSAAVNQLYRLALQQQKGTLDSTAIYSVLSTEGV</sequence>
<dbReference type="InterPro" id="IPR006115">
    <property type="entry name" value="6PGDH_NADP-bd"/>
</dbReference>
<evidence type="ECO:0000259" key="6">
    <source>
        <dbReference type="Pfam" id="PF14833"/>
    </source>
</evidence>
<accession>A0A554A208</accession>
<evidence type="ECO:0000256" key="3">
    <source>
        <dbReference type="ARBA" id="ARBA00023027"/>
    </source>
</evidence>
<evidence type="ECO:0000313" key="8">
    <source>
        <dbReference type="Proteomes" id="UP000318521"/>
    </source>
</evidence>
<dbReference type="OrthoDB" id="9786703at2"/>
<dbReference type="PANTHER" id="PTHR43060">
    <property type="entry name" value="3-HYDROXYISOBUTYRATE DEHYDROGENASE-LIKE 1, MITOCHONDRIAL-RELATED"/>
    <property type="match status" value="1"/>
</dbReference>
<comment type="caution">
    <text evidence="7">The sequence shown here is derived from an EMBL/GenBank/DDBJ whole genome shotgun (WGS) entry which is preliminary data.</text>
</comment>
<dbReference type="InterPro" id="IPR036291">
    <property type="entry name" value="NAD(P)-bd_dom_sf"/>
</dbReference>
<evidence type="ECO:0000313" key="7">
    <source>
        <dbReference type="EMBL" id="TSB47705.1"/>
    </source>
</evidence>
<dbReference type="Pfam" id="PF03446">
    <property type="entry name" value="NAD_binding_2"/>
    <property type="match status" value="1"/>
</dbReference>
<proteinExistence type="inferred from homology"/>
<feature type="domain" description="6-phosphogluconate dehydrogenase NADP-binding" evidence="5">
    <location>
        <begin position="3"/>
        <end position="162"/>
    </location>
</feature>
<keyword evidence="8" id="KW-1185">Reference proteome</keyword>
<dbReference type="InterPro" id="IPR015815">
    <property type="entry name" value="HIBADH-related"/>
</dbReference>
<keyword evidence="3" id="KW-0520">NAD</keyword>
<dbReference type="InterPro" id="IPR013328">
    <property type="entry name" value="6PGD_dom2"/>
</dbReference>
<dbReference type="InterPro" id="IPR008927">
    <property type="entry name" value="6-PGluconate_DH-like_C_sf"/>
</dbReference>
<reference evidence="7 8" key="1">
    <citation type="submission" date="2019-07" db="EMBL/GenBank/DDBJ databases">
        <authorList>
            <person name="Park Y.J."/>
            <person name="Jeong S.E."/>
            <person name="Jung H.S."/>
        </authorList>
    </citation>
    <scope>NUCLEOTIDE SEQUENCE [LARGE SCALE GENOMIC DNA]</scope>
    <source>
        <strain evidence="8">P16(2019)</strain>
    </source>
</reference>
<dbReference type="Gene3D" id="3.40.50.720">
    <property type="entry name" value="NAD(P)-binding Rossmann-like Domain"/>
    <property type="match status" value="1"/>
</dbReference>
<name>A0A554A208_9BACI</name>
<dbReference type="PIRSF" id="PIRSF000103">
    <property type="entry name" value="HIBADH"/>
    <property type="match status" value="1"/>
</dbReference>
<gene>
    <name evidence="7" type="ORF">FN960_04085</name>
</gene>
<keyword evidence="2" id="KW-0560">Oxidoreductase</keyword>
<dbReference type="InterPro" id="IPR029154">
    <property type="entry name" value="HIBADH-like_NADP-bd"/>
</dbReference>
<evidence type="ECO:0000256" key="2">
    <source>
        <dbReference type="ARBA" id="ARBA00023002"/>
    </source>
</evidence>
<dbReference type="SUPFAM" id="SSF51735">
    <property type="entry name" value="NAD(P)-binding Rossmann-fold domains"/>
    <property type="match status" value="1"/>
</dbReference>
<comment type="similarity">
    <text evidence="1">Belongs to the HIBADH-related family.</text>
</comment>
<evidence type="ECO:0000259" key="5">
    <source>
        <dbReference type="Pfam" id="PF03446"/>
    </source>
</evidence>
<dbReference type="GO" id="GO:0051287">
    <property type="term" value="F:NAD binding"/>
    <property type="evidence" value="ECO:0007669"/>
    <property type="project" value="InterPro"/>
</dbReference>
<organism evidence="7 8">
    <name type="scientific">Alkalicoccobacillus porphyridii</name>
    <dbReference type="NCBI Taxonomy" id="2597270"/>
    <lineage>
        <taxon>Bacteria</taxon>
        <taxon>Bacillati</taxon>
        <taxon>Bacillota</taxon>
        <taxon>Bacilli</taxon>
        <taxon>Bacillales</taxon>
        <taxon>Bacillaceae</taxon>
        <taxon>Alkalicoccobacillus</taxon>
    </lineage>
</organism>
<dbReference type="SUPFAM" id="SSF48179">
    <property type="entry name" value="6-phosphogluconate dehydrogenase C-terminal domain-like"/>
    <property type="match status" value="1"/>
</dbReference>
<dbReference type="Pfam" id="PF14833">
    <property type="entry name" value="NAD_binding_11"/>
    <property type="match status" value="1"/>
</dbReference>
<dbReference type="GO" id="GO:0016491">
    <property type="term" value="F:oxidoreductase activity"/>
    <property type="evidence" value="ECO:0007669"/>
    <property type="project" value="UniProtKB-KW"/>
</dbReference>
<dbReference type="GO" id="GO:0050661">
    <property type="term" value="F:NADP binding"/>
    <property type="evidence" value="ECO:0007669"/>
    <property type="project" value="InterPro"/>
</dbReference>